<feature type="region of interest" description="Disordered" evidence="1">
    <location>
        <begin position="37"/>
        <end position="58"/>
    </location>
</feature>
<evidence type="ECO:0000256" key="1">
    <source>
        <dbReference type="SAM" id="MobiDB-lite"/>
    </source>
</evidence>
<comment type="caution">
    <text evidence="3">The sequence shown here is derived from an EMBL/GenBank/DDBJ whole genome shotgun (WGS) entry which is preliminary data.</text>
</comment>
<accession>A0ABP5KJY2</accession>
<evidence type="ECO:0000313" key="4">
    <source>
        <dbReference type="Proteomes" id="UP001500575"/>
    </source>
</evidence>
<evidence type="ECO:0000313" key="3">
    <source>
        <dbReference type="EMBL" id="GAA2133534.1"/>
    </source>
</evidence>
<dbReference type="Pfam" id="PF13529">
    <property type="entry name" value="Peptidase_C39_2"/>
    <property type="match status" value="1"/>
</dbReference>
<reference evidence="4" key="1">
    <citation type="journal article" date="2019" name="Int. J. Syst. Evol. Microbiol.">
        <title>The Global Catalogue of Microorganisms (GCM) 10K type strain sequencing project: providing services to taxonomists for standard genome sequencing and annotation.</title>
        <authorList>
            <consortium name="The Broad Institute Genomics Platform"/>
            <consortium name="The Broad Institute Genome Sequencing Center for Infectious Disease"/>
            <person name="Wu L."/>
            <person name="Ma J."/>
        </authorList>
    </citation>
    <scope>NUCLEOTIDE SEQUENCE [LARGE SCALE GENOMIC DNA]</scope>
    <source>
        <strain evidence="4">JCM 16021</strain>
    </source>
</reference>
<proteinExistence type="predicted"/>
<sequence length="391" mass="43417">MSRRTSVLVAVGLLAVALGLAPLLPDAGSVAGRADRARLTESRPTATAQTASPGRGEVTPRMRREIERVVASGRSLGPDAGRVTPRMLVDTQVRCAVFAGQRYCLGIGWTQDSEAEVRDRIAAAASSTLRRTPATTTGDLDLVAGLQAAASRSESERVAGERAELTDAAASVAKVWQLRHEIQGVPLPAKYAALARPKDKGRVYPRTARIMKGSRTLAQNRSWWCGPTAMQSIAWGWDHDKRPQSYWAKRLGTTTSGSSISEIVRQVNRSTGYDSPRRAGPYVVLDISDFTYRQWWRMTKRHIAKLRAPLVLHPQLLSRFYPYLSFDASGHFQVGRGYRDRRNGVEKIGFFEPWNQQAFDPGSPYVERVQWRSAYRSFRANKAHPMQNLGL</sequence>
<dbReference type="EMBL" id="BAAAQQ010000014">
    <property type="protein sequence ID" value="GAA2133534.1"/>
    <property type="molecule type" value="Genomic_DNA"/>
</dbReference>
<keyword evidence="4" id="KW-1185">Reference proteome</keyword>
<gene>
    <name evidence="3" type="ORF">GCM10009843_39090</name>
</gene>
<evidence type="ECO:0000259" key="2">
    <source>
        <dbReference type="Pfam" id="PF13529"/>
    </source>
</evidence>
<name>A0ABP5KJY2_9ACTN</name>
<dbReference type="Proteomes" id="UP001500575">
    <property type="component" value="Unassembled WGS sequence"/>
</dbReference>
<feature type="domain" description="Peptidase C39-like" evidence="2">
    <location>
        <begin position="218"/>
        <end position="342"/>
    </location>
</feature>
<feature type="compositionally biased region" description="Polar residues" evidence="1">
    <location>
        <begin position="42"/>
        <end position="52"/>
    </location>
</feature>
<dbReference type="RefSeq" id="WP_344305541.1">
    <property type="nucleotide sequence ID" value="NZ_BAAAQQ010000014.1"/>
</dbReference>
<organism evidence="3 4">
    <name type="scientific">Nocardioides bigeumensis</name>
    <dbReference type="NCBI Taxonomy" id="433657"/>
    <lineage>
        <taxon>Bacteria</taxon>
        <taxon>Bacillati</taxon>
        <taxon>Actinomycetota</taxon>
        <taxon>Actinomycetes</taxon>
        <taxon>Propionibacteriales</taxon>
        <taxon>Nocardioidaceae</taxon>
        <taxon>Nocardioides</taxon>
    </lineage>
</organism>
<protein>
    <recommendedName>
        <fullName evidence="2">Peptidase C39-like domain-containing protein</fullName>
    </recommendedName>
</protein>
<dbReference type="InterPro" id="IPR039564">
    <property type="entry name" value="Peptidase_C39-like"/>
</dbReference>